<evidence type="ECO:0000256" key="4">
    <source>
        <dbReference type="ARBA" id="ARBA00022679"/>
    </source>
</evidence>
<dbReference type="Pfam" id="PF00512">
    <property type="entry name" value="HisKA"/>
    <property type="match status" value="1"/>
</dbReference>
<feature type="domain" description="PAC" evidence="9">
    <location>
        <begin position="401"/>
        <end position="452"/>
    </location>
</feature>
<dbReference type="Gene3D" id="3.30.450.20">
    <property type="entry name" value="PAS domain"/>
    <property type="match status" value="1"/>
</dbReference>
<dbReference type="Pfam" id="PF13426">
    <property type="entry name" value="PAS_9"/>
    <property type="match status" value="1"/>
</dbReference>
<dbReference type="PROSITE" id="PS50109">
    <property type="entry name" value="HIS_KIN"/>
    <property type="match status" value="1"/>
</dbReference>
<dbReference type="Pfam" id="PF02518">
    <property type="entry name" value="HATPase_c"/>
    <property type="match status" value="1"/>
</dbReference>
<dbReference type="InterPro" id="IPR000014">
    <property type="entry name" value="PAS"/>
</dbReference>
<dbReference type="SMART" id="SM00387">
    <property type="entry name" value="HATPase_c"/>
    <property type="match status" value="1"/>
</dbReference>
<dbReference type="InterPro" id="IPR052162">
    <property type="entry name" value="Sensor_kinase/Photoreceptor"/>
</dbReference>
<dbReference type="InterPro" id="IPR001638">
    <property type="entry name" value="Solute-binding_3/MltF_N"/>
</dbReference>
<dbReference type="SUPFAM" id="SSF55874">
    <property type="entry name" value="ATPase domain of HSP90 chaperone/DNA topoisomerase II/histidine kinase"/>
    <property type="match status" value="1"/>
</dbReference>
<dbReference type="InterPro" id="IPR036097">
    <property type="entry name" value="HisK_dim/P_sf"/>
</dbReference>
<name>A0A1H6HNH4_MAGFU</name>
<dbReference type="EMBL" id="FNWO01000007">
    <property type="protein sequence ID" value="SEH37016.1"/>
    <property type="molecule type" value="Genomic_DNA"/>
</dbReference>
<dbReference type="PROSITE" id="PS50112">
    <property type="entry name" value="PAS"/>
    <property type="match status" value="1"/>
</dbReference>
<dbReference type="Gene3D" id="3.30.565.10">
    <property type="entry name" value="Histidine kinase-like ATPase, C-terminal domain"/>
    <property type="match status" value="1"/>
</dbReference>
<dbReference type="SMART" id="SM00388">
    <property type="entry name" value="HisKA"/>
    <property type="match status" value="1"/>
</dbReference>
<dbReference type="InterPro" id="IPR005467">
    <property type="entry name" value="His_kinase_dom"/>
</dbReference>
<dbReference type="SMART" id="SM00062">
    <property type="entry name" value="PBPb"/>
    <property type="match status" value="1"/>
</dbReference>
<evidence type="ECO:0000256" key="2">
    <source>
        <dbReference type="ARBA" id="ARBA00012438"/>
    </source>
</evidence>
<dbReference type="InterPro" id="IPR004358">
    <property type="entry name" value="Sig_transdc_His_kin-like_C"/>
</dbReference>
<evidence type="ECO:0000256" key="3">
    <source>
        <dbReference type="ARBA" id="ARBA00022553"/>
    </source>
</evidence>
<keyword evidence="6" id="KW-0472">Membrane</keyword>
<dbReference type="SUPFAM" id="SSF55785">
    <property type="entry name" value="PYP-like sensor domain (PAS domain)"/>
    <property type="match status" value="1"/>
</dbReference>
<keyword evidence="5" id="KW-0418">Kinase</keyword>
<dbReference type="CDD" id="cd00082">
    <property type="entry name" value="HisKA"/>
    <property type="match status" value="1"/>
</dbReference>
<dbReference type="OrthoDB" id="7251575at2"/>
<dbReference type="PANTHER" id="PTHR43304">
    <property type="entry name" value="PHYTOCHROME-LIKE PROTEIN CPH1"/>
    <property type="match status" value="1"/>
</dbReference>
<protein>
    <recommendedName>
        <fullName evidence="2">histidine kinase</fullName>
        <ecNumber evidence="2">2.7.13.3</ecNumber>
    </recommendedName>
</protein>
<gene>
    <name evidence="10" type="ORF">SAMN04244559_01932</name>
</gene>
<dbReference type="SMART" id="SM00086">
    <property type="entry name" value="PAC"/>
    <property type="match status" value="1"/>
</dbReference>
<feature type="domain" description="PAS" evidence="8">
    <location>
        <begin position="326"/>
        <end position="400"/>
    </location>
</feature>
<dbReference type="Gene3D" id="3.40.190.10">
    <property type="entry name" value="Periplasmic binding protein-like II"/>
    <property type="match status" value="2"/>
</dbReference>
<dbReference type="InterPro" id="IPR035965">
    <property type="entry name" value="PAS-like_dom_sf"/>
</dbReference>
<organism evidence="10 11">
    <name type="scientific">Magnetospirillum fulvum</name>
    <name type="common">Rhodospirillum fulvum</name>
    <dbReference type="NCBI Taxonomy" id="1082"/>
    <lineage>
        <taxon>Bacteria</taxon>
        <taxon>Pseudomonadati</taxon>
        <taxon>Pseudomonadota</taxon>
        <taxon>Alphaproteobacteria</taxon>
        <taxon>Rhodospirillales</taxon>
        <taxon>Rhodospirillaceae</taxon>
        <taxon>Magnetospirillum</taxon>
    </lineage>
</organism>
<keyword evidence="3" id="KW-0597">Phosphoprotein</keyword>
<evidence type="ECO:0000259" key="8">
    <source>
        <dbReference type="PROSITE" id="PS50112"/>
    </source>
</evidence>
<dbReference type="PANTHER" id="PTHR43304:SF1">
    <property type="entry name" value="PAC DOMAIN-CONTAINING PROTEIN"/>
    <property type="match status" value="1"/>
</dbReference>
<dbReference type="InterPro" id="IPR001610">
    <property type="entry name" value="PAC"/>
</dbReference>
<dbReference type="NCBIfam" id="TIGR00229">
    <property type="entry name" value="sensory_box"/>
    <property type="match status" value="1"/>
</dbReference>
<dbReference type="SUPFAM" id="SSF47384">
    <property type="entry name" value="Homodimeric domain of signal transducing histidine kinase"/>
    <property type="match status" value="1"/>
</dbReference>
<dbReference type="InterPro" id="IPR003594">
    <property type="entry name" value="HATPase_dom"/>
</dbReference>
<proteinExistence type="predicted"/>
<reference evidence="11" key="1">
    <citation type="submission" date="2016-10" db="EMBL/GenBank/DDBJ databases">
        <authorList>
            <person name="Varghese N."/>
            <person name="Submissions S."/>
        </authorList>
    </citation>
    <scope>NUCLEOTIDE SEQUENCE [LARGE SCALE GENOMIC DNA]</scope>
    <source>
        <strain evidence="11">DSM 13234</strain>
    </source>
</reference>
<dbReference type="PROSITE" id="PS50113">
    <property type="entry name" value="PAC"/>
    <property type="match status" value="1"/>
</dbReference>
<keyword evidence="6" id="KW-0812">Transmembrane</keyword>
<comment type="catalytic activity">
    <reaction evidence="1">
        <text>ATP + protein L-histidine = ADP + protein N-phospho-L-histidine.</text>
        <dbReference type="EC" id="2.7.13.3"/>
    </reaction>
</comment>
<dbReference type="RefSeq" id="WP_074767999.1">
    <property type="nucleotide sequence ID" value="NZ_FNWO01000007.1"/>
</dbReference>
<dbReference type="SMART" id="SM00091">
    <property type="entry name" value="PAS"/>
    <property type="match status" value="1"/>
</dbReference>
<dbReference type="AlphaFoldDB" id="A0A1H6HNH4"/>
<keyword evidence="6" id="KW-1133">Transmembrane helix</keyword>
<keyword evidence="11" id="KW-1185">Reference proteome</keyword>
<keyword evidence="4" id="KW-0808">Transferase</keyword>
<dbReference type="SUPFAM" id="SSF53850">
    <property type="entry name" value="Periplasmic binding protein-like II"/>
    <property type="match status" value="1"/>
</dbReference>
<dbReference type="PRINTS" id="PR00344">
    <property type="entry name" value="BCTRLSENSOR"/>
</dbReference>
<accession>A0A1H6HNH4</accession>
<dbReference type="InterPro" id="IPR036890">
    <property type="entry name" value="HATPase_C_sf"/>
</dbReference>
<sequence length="699" mass="76516">MKLRIAIGVALLVGIALAVWVAKPAQGLAGASPAGAVNVSRPAAPVLSAALPRLRVLVDDSYPPYAFRDEQGEIQGIIPDLWAQWSSRTGIPVTLLGMDWGEAQRRFNAGEADVLDMAFWTAARDEIYDFSQPYATIDVSIVFDSSLSGITDAATLRGFSVGVKDGDSCIDFLAMRGIDSIRRYPSYEAMIDAGAEGEIKVSCIDRPPAMYYLIKKGLEGRFRASQPLYSGRFHWVVLKGRQDIRTIVAAGFERISPDDRKAIEDHWLGRSLSAQIDDELVRNILIGGGLILLVALLQLVWLGMLRRQVGVKTRALTSALNELTISEARFRTIFDAINDSILIFDIETGAVRMVNRKMRETFGYTPEAVASLTVGALVEGNPPFDGETALAIVRRAVEDSQVLEWLARHRDGTLFWVEVDLRRVLIDDGGPSVLAMMRDITERKESADALARTIDALTRSNTDLERFAYAASHDLREPLNTLVRYAQLLDVRYGSRDSDISEFVGYIVSAAKQMMRLVEGLLEFSRVDSVGRGFDTVESGRALSVALGYLSNAIVESGAIIRTGPMPVVAADEVQLTQLFQNLIGNALKYRDRNRVPVIAVSSRRSGEMWEFLVEDNGIGIDAAYLDQIFVIFKRLHTHSAIPGVGIGLALCKRIVERHGGSLWVESALGVGTSFHFTLSPPPGTPIEGGLAFDGQGSI</sequence>
<dbReference type="Proteomes" id="UP000182983">
    <property type="component" value="Unassembled WGS sequence"/>
</dbReference>
<evidence type="ECO:0000259" key="9">
    <source>
        <dbReference type="PROSITE" id="PS50113"/>
    </source>
</evidence>
<feature type="transmembrane region" description="Helical" evidence="6">
    <location>
        <begin position="284"/>
        <end position="304"/>
    </location>
</feature>
<feature type="domain" description="Histidine kinase" evidence="7">
    <location>
        <begin position="470"/>
        <end position="683"/>
    </location>
</feature>
<dbReference type="FunFam" id="3.30.565.10:FF:000006">
    <property type="entry name" value="Sensor histidine kinase WalK"/>
    <property type="match status" value="1"/>
</dbReference>
<dbReference type="InterPro" id="IPR003661">
    <property type="entry name" value="HisK_dim/P_dom"/>
</dbReference>
<evidence type="ECO:0000256" key="6">
    <source>
        <dbReference type="SAM" id="Phobius"/>
    </source>
</evidence>
<evidence type="ECO:0000256" key="5">
    <source>
        <dbReference type="ARBA" id="ARBA00022777"/>
    </source>
</evidence>
<evidence type="ECO:0000313" key="11">
    <source>
        <dbReference type="Proteomes" id="UP000182983"/>
    </source>
</evidence>
<evidence type="ECO:0000313" key="10">
    <source>
        <dbReference type="EMBL" id="SEH37016.1"/>
    </source>
</evidence>
<dbReference type="CDD" id="cd13706">
    <property type="entry name" value="PBP2_HisK_like_1"/>
    <property type="match status" value="1"/>
</dbReference>
<dbReference type="Pfam" id="PF00497">
    <property type="entry name" value="SBP_bac_3"/>
    <property type="match status" value="1"/>
</dbReference>
<evidence type="ECO:0000259" key="7">
    <source>
        <dbReference type="PROSITE" id="PS50109"/>
    </source>
</evidence>
<dbReference type="InterPro" id="IPR000700">
    <property type="entry name" value="PAS-assoc_C"/>
</dbReference>
<dbReference type="CDD" id="cd00130">
    <property type="entry name" value="PAS"/>
    <property type="match status" value="1"/>
</dbReference>
<dbReference type="Gene3D" id="1.10.287.130">
    <property type="match status" value="1"/>
</dbReference>
<dbReference type="EC" id="2.7.13.3" evidence="2"/>
<dbReference type="GO" id="GO:0000155">
    <property type="term" value="F:phosphorelay sensor kinase activity"/>
    <property type="evidence" value="ECO:0007669"/>
    <property type="project" value="InterPro"/>
</dbReference>
<evidence type="ECO:0000256" key="1">
    <source>
        <dbReference type="ARBA" id="ARBA00000085"/>
    </source>
</evidence>